<comment type="caution">
    <text evidence="1">The sequence shown here is derived from an EMBL/GenBank/DDBJ whole genome shotgun (WGS) entry which is preliminary data.</text>
</comment>
<keyword evidence="2" id="KW-1185">Reference proteome</keyword>
<protein>
    <submittedName>
        <fullName evidence="1">Uncharacterized protein</fullName>
    </submittedName>
</protein>
<gene>
    <name evidence="1" type="ORF">DPMN_094861</name>
</gene>
<accession>A0A9D4L6H5</accession>
<name>A0A9D4L6H5_DREPO</name>
<sequence>MAPRWEEEPYVGNCPLAYCSLSDGPFTGKQFPGETGKTWNTELPLRRSSSDHWGTLTTEQQRETVPINIDGQDVEHRTIASSITLTTEQQRYVCYVYLTLPTEVHTSDVTISYLFHEWSVTEHQLPGTDPVMEKNIRHGFSRKFQSPTWITAFHSPSIVARPYGAHHSSVFARHVDNGAITIRKTDTLFFIEHWPEEEVVHHHRIG</sequence>
<reference evidence="1" key="1">
    <citation type="journal article" date="2019" name="bioRxiv">
        <title>The Genome of the Zebra Mussel, Dreissena polymorpha: A Resource for Invasive Species Research.</title>
        <authorList>
            <person name="McCartney M.A."/>
            <person name="Auch B."/>
            <person name="Kono T."/>
            <person name="Mallez S."/>
            <person name="Zhang Y."/>
            <person name="Obille A."/>
            <person name="Becker A."/>
            <person name="Abrahante J.E."/>
            <person name="Garbe J."/>
            <person name="Badalamenti J.P."/>
            <person name="Herman A."/>
            <person name="Mangelson H."/>
            <person name="Liachko I."/>
            <person name="Sullivan S."/>
            <person name="Sone E.D."/>
            <person name="Koren S."/>
            <person name="Silverstein K.A.T."/>
            <person name="Beckman K.B."/>
            <person name="Gohl D.M."/>
        </authorList>
    </citation>
    <scope>NUCLEOTIDE SEQUENCE</scope>
    <source>
        <strain evidence="1">Duluth1</strain>
        <tissue evidence="1">Whole animal</tissue>
    </source>
</reference>
<dbReference type="AlphaFoldDB" id="A0A9D4L6H5"/>
<evidence type="ECO:0000313" key="1">
    <source>
        <dbReference type="EMBL" id="KAH3852355.1"/>
    </source>
</evidence>
<reference evidence="1" key="2">
    <citation type="submission" date="2020-11" db="EMBL/GenBank/DDBJ databases">
        <authorList>
            <person name="McCartney M.A."/>
            <person name="Auch B."/>
            <person name="Kono T."/>
            <person name="Mallez S."/>
            <person name="Becker A."/>
            <person name="Gohl D.M."/>
            <person name="Silverstein K.A.T."/>
            <person name="Koren S."/>
            <person name="Bechman K.B."/>
            <person name="Herman A."/>
            <person name="Abrahante J.E."/>
            <person name="Garbe J."/>
        </authorList>
    </citation>
    <scope>NUCLEOTIDE SEQUENCE</scope>
    <source>
        <strain evidence="1">Duluth1</strain>
        <tissue evidence="1">Whole animal</tissue>
    </source>
</reference>
<dbReference type="Proteomes" id="UP000828390">
    <property type="component" value="Unassembled WGS sequence"/>
</dbReference>
<dbReference type="EMBL" id="JAIWYP010000003">
    <property type="protein sequence ID" value="KAH3852355.1"/>
    <property type="molecule type" value="Genomic_DNA"/>
</dbReference>
<proteinExistence type="predicted"/>
<organism evidence="1 2">
    <name type="scientific">Dreissena polymorpha</name>
    <name type="common">Zebra mussel</name>
    <name type="synonym">Mytilus polymorpha</name>
    <dbReference type="NCBI Taxonomy" id="45954"/>
    <lineage>
        <taxon>Eukaryota</taxon>
        <taxon>Metazoa</taxon>
        <taxon>Spiralia</taxon>
        <taxon>Lophotrochozoa</taxon>
        <taxon>Mollusca</taxon>
        <taxon>Bivalvia</taxon>
        <taxon>Autobranchia</taxon>
        <taxon>Heteroconchia</taxon>
        <taxon>Euheterodonta</taxon>
        <taxon>Imparidentia</taxon>
        <taxon>Neoheterodontei</taxon>
        <taxon>Myida</taxon>
        <taxon>Dreissenoidea</taxon>
        <taxon>Dreissenidae</taxon>
        <taxon>Dreissena</taxon>
    </lineage>
</organism>
<evidence type="ECO:0000313" key="2">
    <source>
        <dbReference type="Proteomes" id="UP000828390"/>
    </source>
</evidence>